<dbReference type="EMBL" id="KV417560">
    <property type="protein sequence ID" value="KZP19785.1"/>
    <property type="molecule type" value="Genomic_DNA"/>
</dbReference>
<protein>
    <submittedName>
        <fullName evidence="1">Uncharacterized protein</fullName>
    </submittedName>
</protein>
<organism evidence="1">
    <name type="scientific">Athelia psychrophila</name>
    <dbReference type="NCBI Taxonomy" id="1759441"/>
    <lineage>
        <taxon>Eukaryota</taxon>
        <taxon>Fungi</taxon>
        <taxon>Dikarya</taxon>
        <taxon>Basidiomycota</taxon>
        <taxon>Agaricomycotina</taxon>
        <taxon>Agaricomycetes</taxon>
        <taxon>Agaricomycetidae</taxon>
        <taxon>Atheliales</taxon>
        <taxon>Atheliaceae</taxon>
        <taxon>Athelia</taxon>
    </lineage>
</organism>
<proteinExistence type="predicted"/>
<dbReference type="AlphaFoldDB" id="A0A166IGA7"/>
<gene>
    <name evidence="1" type="ORF">FIBSPDRAFT_554762</name>
</gene>
<sequence length="158" mass="17903">MAKALTMLQCSIPRGIALFVRGSLILLRDIVQIPRNCQSNGNVCSACACARGLGIRMAVEPRRQRFHVWVRTCVNLASVRSRRLEHARANRSAHMRGSMREGTFKGDPRLFRHVGWFREPGGLLVILIAHREFQYAACLSALVLASPYRLRRCRNVYA</sequence>
<name>A0A166IGA7_9AGAM</name>
<accession>A0A166IGA7</accession>
<evidence type="ECO:0000313" key="1">
    <source>
        <dbReference type="EMBL" id="KZP19785.1"/>
    </source>
</evidence>
<reference evidence="1" key="1">
    <citation type="journal article" date="2016" name="Mol. Biol. Evol.">
        <title>Comparative Genomics of Early-Diverging Mushroom-Forming Fungi Provides Insights into the Origins of Lignocellulose Decay Capabilities.</title>
        <authorList>
            <person name="Nagy L.G."/>
            <person name="Riley R."/>
            <person name="Tritt A."/>
            <person name="Adam C."/>
            <person name="Daum C."/>
            <person name="Floudas D."/>
            <person name="Sun H."/>
            <person name="Yadav J.S."/>
            <person name="Pangilinan J."/>
            <person name="Larsson K.H."/>
            <person name="Matsuura K."/>
            <person name="Barry K."/>
            <person name="Labutti K."/>
            <person name="Kuo R."/>
            <person name="Ohm R.A."/>
            <person name="Bhattacharya S.S."/>
            <person name="Shirouzu T."/>
            <person name="Yoshinaga Y."/>
            <person name="Martin F.M."/>
            <person name="Grigoriev I.V."/>
            <person name="Hibbett D.S."/>
        </authorList>
    </citation>
    <scope>NUCLEOTIDE SEQUENCE [LARGE SCALE GENOMIC DNA]</scope>
    <source>
        <strain evidence="1">CBS 109695</strain>
    </source>
</reference>